<sequence>MKKAVLAHSGPLNYARAVAHTEPQPVQQTGQAPVLIQPIRASDPVAKTKAEIGPETEARTGCIGVAGAAGAAMSAAGAGTGSTGGSVGNNTSAAPIGASLGVMRGRRAQRSSSSPNRAYKTRSHHSVHRVGAPGAILAGGAGGMPGIEVPAVSAVPVVPAVPTGPAVQQPVQTGASVPLACATNEHVGTPPQSVQTGQAAGSEYTVGGTGISSHHRRNSSIHSSRSSLSPCHQNQTVYPPYAYHTSPYFFGNY</sequence>
<name>A0A0W4ZJS4_PNEJ7</name>
<evidence type="ECO:0000313" key="2">
    <source>
        <dbReference type="EMBL" id="KTW28621.1"/>
    </source>
</evidence>
<dbReference type="GeneID" id="28940989"/>
<reference evidence="3" key="1">
    <citation type="journal article" date="2016" name="Nat. Commun.">
        <title>Genome analysis of three Pneumocystis species reveals adaptation mechanisms to life exclusively in mammalian hosts.</title>
        <authorList>
            <person name="Ma L."/>
            <person name="Chen Z."/>
            <person name="Huang D.W."/>
            <person name="Kutty G."/>
            <person name="Ishihara M."/>
            <person name="Wang H."/>
            <person name="Abouelleil A."/>
            <person name="Bishop L."/>
            <person name="Davey E."/>
            <person name="Deng R."/>
            <person name="Deng X."/>
            <person name="Fan L."/>
            <person name="Fantoni G."/>
            <person name="Fitzgerald M."/>
            <person name="Gogineni E."/>
            <person name="Goldberg J.M."/>
            <person name="Handley G."/>
            <person name="Hu X."/>
            <person name="Huber C."/>
            <person name="Jiao X."/>
            <person name="Jones K."/>
            <person name="Levin J.Z."/>
            <person name="Liu Y."/>
            <person name="Macdonald P."/>
            <person name="Melnikov A."/>
            <person name="Raley C."/>
            <person name="Sassi M."/>
            <person name="Sherman B.T."/>
            <person name="Song X."/>
            <person name="Sykes S."/>
            <person name="Tran B."/>
            <person name="Walsh L."/>
            <person name="Xia Y."/>
            <person name="Yang J."/>
            <person name="Young S."/>
            <person name="Zeng Q."/>
            <person name="Zheng X."/>
            <person name="Stephens R."/>
            <person name="Nusbaum C."/>
            <person name="Birren B.W."/>
            <person name="Azadi P."/>
            <person name="Lempicki R.A."/>
            <person name="Cuomo C.A."/>
            <person name="Kovacs J.A."/>
        </authorList>
    </citation>
    <scope>NUCLEOTIDE SEQUENCE [LARGE SCALE GENOMIC DNA]</scope>
    <source>
        <strain evidence="3">RU7</strain>
    </source>
</reference>
<evidence type="ECO:0000313" key="3">
    <source>
        <dbReference type="Proteomes" id="UP000053447"/>
    </source>
</evidence>
<comment type="caution">
    <text evidence="2">The sequence shown here is derived from an EMBL/GenBank/DDBJ whole genome shotgun (WGS) entry which is preliminary data.</text>
</comment>
<protein>
    <submittedName>
        <fullName evidence="2">Uncharacterized protein</fullName>
    </submittedName>
</protein>
<gene>
    <name evidence="2" type="ORF">T551_02471</name>
</gene>
<dbReference type="EMBL" id="LFWA01000011">
    <property type="protein sequence ID" value="KTW28621.1"/>
    <property type="molecule type" value="Genomic_DNA"/>
</dbReference>
<evidence type="ECO:0000256" key="1">
    <source>
        <dbReference type="SAM" id="MobiDB-lite"/>
    </source>
</evidence>
<proteinExistence type="predicted"/>
<dbReference type="AlphaFoldDB" id="A0A0W4ZJS4"/>
<feature type="region of interest" description="Disordered" evidence="1">
    <location>
        <begin position="209"/>
        <end position="232"/>
    </location>
</feature>
<accession>A0A0W4ZJS4</accession>
<feature type="region of interest" description="Disordered" evidence="1">
    <location>
        <begin position="98"/>
        <end position="127"/>
    </location>
</feature>
<organism evidence="2 3">
    <name type="scientific">Pneumocystis jirovecii (strain RU7)</name>
    <name type="common">Human pneumocystis pneumonia agent</name>
    <dbReference type="NCBI Taxonomy" id="1408657"/>
    <lineage>
        <taxon>Eukaryota</taxon>
        <taxon>Fungi</taxon>
        <taxon>Dikarya</taxon>
        <taxon>Ascomycota</taxon>
        <taxon>Taphrinomycotina</taxon>
        <taxon>Pneumocystomycetes</taxon>
        <taxon>Pneumocystaceae</taxon>
        <taxon>Pneumocystis</taxon>
    </lineage>
</organism>
<keyword evidence="3" id="KW-1185">Reference proteome</keyword>
<feature type="compositionally biased region" description="Low complexity" evidence="1">
    <location>
        <begin position="220"/>
        <end position="229"/>
    </location>
</feature>
<dbReference type="Proteomes" id="UP000053447">
    <property type="component" value="Unassembled WGS sequence"/>
</dbReference>
<dbReference type="RefSeq" id="XP_018228956.1">
    <property type="nucleotide sequence ID" value="XM_018374734.1"/>
</dbReference>
<dbReference type="VEuPathDB" id="FungiDB:T551_02471"/>